<dbReference type="RefSeq" id="WP_062042136.1">
    <property type="nucleotide sequence ID" value="NZ_DF968182.1"/>
</dbReference>
<evidence type="ECO:0000313" key="4">
    <source>
        <dbReference type="Proteomes" id="UP000053091"/>
    </source>
</evidence>
<feature type="chain" id="PRO_5006633616" description="Tll0287-like domain-containing protein" evidence="1">
    <location>
        <begin position="24"/>
        <end position="194"/>
    </location>
</feature>
<dbReference type="AlphaFoldDB" id="A0A0S7C5C8"/>
<evidence type="ECO:0000256" key="1">
    <source>
        <dbReference type="SAM" id="SignalP"/>
    </source>
</evidence>
<evidence type="ECO:0000259" key="2">
    <source>
        <dbReference type="Pfam" id="PF11845"/>
    </source>
</evidence>
<accession>A0A0S7C5C8</accession>
<reference evidence="3" key="1">
    <citation type="journal article" date="2015" name="Genome Announc.">
        <title>Draft Genome Sequence of Bacteroidales Strain TBC1, a Novel Isolate from a Methanogenic Wastewater Treatment System.</title>
        <authorList>
            <person name="Tourlousse D.M."/>
            <person name="Matsuura N."/>
            <person name="Sun L."/>
            <person name="Toyonaga M."/>
            <person name="Kuroda K."/>
            <person name="Ohashi A."/>
            <person name="Cruz R."/>
            <person name="Yamaguchi T."/>
            <person name="Sekiguchi Y."/>
        </authorList>
    </citation>
    <scope>NUCLEOTIDE SEQUENCE [LARGE SCALE GENOMIC DNA]</scope>
    <source>
        <strain evidence="3">TBC1</strain>
    </source>
</reference>
<protein>
    <recommendedName>
        <fullName evidence="2">Tll0287-like domain-containing protein</fullName>
    </recommendedName>
</protein>
<organism evidence="3">
    <name type="scientific">Lentimicrobium saccharophilum</name>
    <dbReference type="NCBI Taxonomy" id="1678841"/>
    <lineage>
        <taxon>Bacteria</taxon>
        <taxon>Pseudomonadati</taxon>
        <taxon>Bacteroidota</taxon>
        <taxon>Bacteroidia</taxon>
        <taxon>Bacteroidales</taxon>
        <taxon>Lentimicrobiaceae</taxon>
        <taxon>Lentimicrobium</taxon>
    </lineage>
</organism>
<dbReference type="OrthoDB" id="1494333at2"/>
<dbReference type="Pfam" id="PF11845">
    <property type="entry name" value="Tll0287-like"/>
    <property type="match status" value="1"/>
</dbReference>
<proteinExistence type="predicted"/>
<dbReference type="STRING" id="1678841.TBC1_112192"/>
<keyword evidence="1" id="KW-0732">Signal</keyword>
<feature type="signal peptide" evidence="1">
    <location>
        <begin position="1"/>
        <end position="23"/>
    </location>
</feature>
<feature type="domain" description="Tll0287-like" evidence="2">
    <location>
        <begin position="64"/>
        <end position="190"/>
    </location>
</feature>
<keyword evidence="4" id="KW-1185">Reference proteome</keyword>
<dbReference type="PROSITE" id="PS51257">
    <property type="entry name" value="PROKAR_LIPOPROTEIN"/>
    <property type="match status" value="1"/>
</dbReference>
<dbReference type="InterPro" id="IPR021796">
    <property type="entry name" value="Tll0287-like_dom"/>
</dbReference>
<name>A0A0S7C5C8_9BACT</name>
<evidence type="ECO:0000313" key="3">
    <source>
        <dbReference type="EMBL" id="GAP44031.1"/>
    </source>
</evidence>
<sequence length="194" mass="21031">MRKLLSGISFLLLFVLISCNQSNQPGNSDSRGFDTTAFIQLGDSITVAVQQVLLSNVMLATKAGGAGHAVAFCNERAMALTDSLALKYNCRIQRISDKYRNPANKPGEKEAALLKKLGSLNAASPLIFNEDSALIYYKPIRVAMPACLSCHGAAGKDILPGTLEVIRQQYPGDLATGYKEGDFRGLWKITFTKE</sequence>
<gene>
    <name evidence="3" type="ORF">TBC1_112192</name>
</gene>
<dbReference type="EMBL" id="DF968182">
    <property type="protein sequence ID" value="GAP44031.1"/>
    <property type="molecule type" value="Genomic_DNA"/>
</dbReference>
<dbReference type="Proteomes" id="UP000053091">
    <property type="component" value="Unassembled WGS sequence"/>
</dbReference>